<evidence type="ECO:0000256" key="1">
    <source>
        <dbReference type="SAM" id="MobiDB-lite"/>
    </source>
</evidence>
<dbReference type="RefSeq" id="WP_257635208.1">
    <property type="nucleotide sequence ID" value="NZ_JANIIC010000067.1"/>
</dbReference>
<organism evidence="3 4">
    <name type="scientific">Streptomyces malaysiensis subsp. samsunensis</name>
    <dbReference type="NCBI Taxonomy" id="459658"/>
    <lineage>
        <taxon>Bacteria</taxon>
        <taxon>Bacillati</taxon>
        <taxon>Actinomycetota</taxon>
        <taxon>Actinomycetes</taxon>
        <taxon>Kitasatosporales</taxon>
        <taxon>Streptomycetaceae</taxon>
        <taxon>Streptomyces</taxon>
        <taxon>Streptomyces violaceusniger group</taxon>
    </lineage>
</organism>
<evidence type="ECO:0000256" key="2">
    <source>
        <dbReference type="SAM" id="Phobius"/>
    </source>
</evidence>
<feature type="region of interest" description="Disordered" evidence="1">
    <location>
        <begin position="267"/>
        <end position="286"/>
    </location>
</feature>
<feature type="transmembrane region" description="Helical" evidence="2">
    <location>
        <begin position="40"/>
        <end position="61"/>
    </location>
</feature>
<keyword evidence="2" id="KW-1133">Transmembrane helix</keyword>
<proteinExistence type="predicted"/>
<gene>
    <name evidence="3" type="ORF">NQU54_39540</name>
</gene>
<dbReference type="Proteomes" id="UP001142400">
    <property type="component" value="Unassembled WGS sequence"/>
</dbReference>
<evidence type="ECO:0000313" key="3">
    <source>
        <dbReference type="EMBL" id="MCQ8834991.1"/>
    </source>
</evidence>
<feature type="region of interest" description="Disordered" evidence="1">
    <location>
        <begin position="109"/>
        <end position="155"/>
    </location>
</feature>
<reference evidence="3" key="1">
    <citation type="submission" date="2022-06" db="EMBL/GenBank/DDBJ databases">
        <title>WGS of actinobacteria.</title>
        <authorList>
            <person name="Thawai C."/>
        </authorList>
    </citation>
    <scope>NUCLEOTIDE SEQUENCE</scope>
    <source>
        <strain evidence="3">DSM 42010</strain>
    </source>
</reference>
<accession>A0A9X2M3H7</accession>
<keyword evidence="2" id="KW-0812">Transmembrane</keyword>
<keyword evidence="4" id="KW-1185">Reference proteome</keyword>
<sequence length="286" mass="30506">MADLDERLRDIARGVEPSIRLAHPEAVRARGRRRRARQRAAITAAAVLAVAAVTAGSWRLLPGDDSTRTLPAAPPAPRTDRLPGAPIPASALLRPSALPFDAMTRWKTVGPTVESTDATDTTGGGRAPLLDLSPGCRLDGPHPLAQRTRDYQGRKAERARHTINAYASGGEAAKVFASLEQTLKDRCARPKALGTTPPAKPTADRPTTITYGWRSSRAPHDAQVVLMRSGARVAVLQTEGIGSPSGDYTDGPSAYCVSVSLWRLDPTATASPGPYRSNPEEAKRRC</sequence>
<feature type="region of interest" description="Disordered" evidence="1">
    <location>
        <begin position="63"/>
        <end position="84"/>
    </location>
</feature>
<protein>
    <submittedName>
        <fullName evidence="3">Uncharacterized protein</fullName>
    </submittedName>
</protein>
<feature type="region of interest" description="Disordered" evidence="1">
    <location>
        <begin position="190"/>
        <end position="213"/>
    </location>
</feature>
<comment type="caution">
    <text evidence="3">The sequence shown here is derived from an EMBL/GenBank/DDBJ whole genome shotgun (WGS) entry which is preliminary data.</text>
</comment>
<name>A0A9X2M3H7_STRMQ</name>
<dbReference type="EMBL" id="JANIIC010000067">
    <property type="protein sequence ID" value="MCQ8834991.1"/>
    <property type="molecule type" value="Genomic_DNA"/>
</dbReference>
<dbReference type="AlphaFoldDB" id="A0A9X2M3H7"/>
<evidence type="ECO:0000313" key="4">
    <source>
        <dbReference type="Proteomes" id="UP001142400"/>
    </source>
</evidence>
<keyword evidence="2" id="KW-0472">Membrane</keyword>